<feature type="compositionally biased region" description="Pro residues" evidence="1">
    <location>
        <begin position="134"/>
        <end position="151"/>
    </location>
</feature>
<sequence>MPPKSAIWELFWTDGSQYGQDRSHRNTWCRCCLDLVVVRIQGEETLSMANGGPAVPQRTGEQWYQTAITHSLRPAPISGKPDKMRRHAARCTAIAAIPDRTRQRDAVFAAMDQSKRTPSEQPPASTSTASPAYQYPPPPPLPNFSIPPPFPSSMSPPSNSLLFSPYPASPSPSMYSNSSLEPPSPYPDSPHLKRRRTSTSSFSQGPPVWAAEQQEEFGQDLCRLFVACGWSWNAVENPQFKIFFQKYLPTAILPSRRILSGRILDQESNKVIQRTRLQIEGKLATYSEDGWSNIAKTHMNTSLLSVDCEPHLLRTHNMTGRPKTGDELFDIVKSDLVYAKETYGVETIAVVTDDGPDGKKMRRLVSEEMPELATFECWAHQISLVTGNFLGIKLPWMESVKLALEVIKWFNHHGVALDLLRGQQQLMSAKTLALILPIVTRWVSQYCSVRRIKKLETPIRTCSFAIAANLLQAPTCRLDTVATCLGNLFRLFDSAPEPLVKKTVQSSLERRWGKTDQELMIL</sequence>
<evidence type="ECO:0008006" key="4">
    <source>
        <dbReference type="Google" id="ProtNLM"/>
    </source>
</evidence>
<dbReference type="InterPro" id="IPR012337">
    <property type="entry name" value="RNaseH-like_sf"/>
</dbReference>
<evidence type="ECO:0000313" key="3">
    <source>
        <dbReference type="Proteomes" id="UP001362999"/>
    </source>
</evidence>
<accession>A0AAW0AFJ4</accession>
<dbReference type="EMBL" id="JAWWNJ010000069">
    <property type="protein sequence ID" value="KAK7007876.1"/>
    <property type="molecule type" value="Genomic_DNA"/>
</dbReference>
<dbReference type="SUPFAM" id="SSF53098">
    <property type="entry name" value="Ribonuclease H-like"/>
    <property type="match status" value="1"/>
</dbReference>
<comment type="caution">
    <text evidence="2">The sequence shown here is derived from an EMBL/GenBank/DDBJ whole genome shotgun (WGS) entry which is preliminary data.</text>
</comment>
<evidence type="ECO:0000313" key="2">
    <source>
        <dbReference type="EMBL" id="KAK7007876.1"/>
    </source>
</evidence>
<feature type="non-terminal residue" evidence="2">
    <location>
        <position position="522"/>
    </location>
</feature>
<organism evidence="2 3">
    <name type="scientific">Favolaschia claudopus</name>
    <dbReference type="NCBI Taxonomy" id="2862362"/>
    <lineage>
        <taxon>Eukaryota</taxon>
        <taxon>Fungi</taxon>
        <taxon>Dikarya</taxon>
        <taxon>Basidiomycota</taxon>
        <taxon>Agaricomycotina</taxon>
        <taxon>Agaricomycetes</taxon>
        <taxon>Agaricomycetidae</taxon>
        <taxon>Agaricales</taxon>
        <taxon>Marasmiineae</taxon>
        <taxon>Mycenaceae</taxon>
        <taxon>Favolaschia</taxon>
    </lineage>
</organism>
<keyword evidence="3" id="KW-1185">Reference proteome</keyword>
<protein>
    <recommendedName>
        <fullName evidence="4">DUF659 domain-containing protein</fullName>
    </recommendedName>
</protein>
<dbReference type="Proteomes" id="UP001362999">
    <property type="component" value="Unassembled WGS sequence"/>
</dbReference>
<dbReference type="AlphaFoldDB" id="A0AAW0AFJ4"/>
<feature type="compositionally biased region" description="Low complexity" evidence="1">
    <location>
        <begin position="172"/>
        <end position="181"/>
    </location>
</feature>
<name>A0AAW0AFJ4_9AGAR</name>
<proteinExistence type="predicted"/>
<evidence type="ECO:0000256" key="1">
    <source>
        <dbReference type="SAM" id="MobiDB-lite"/>
    </source>
</evidence>
<gene>
    <name evidence="2" type="ORF">R3P38DRAFT_2726155</name>
</gene>
<feature type="region of interest" description="Disordered" evidence="1">
    <location>
        <begin position="111"/>
        <end position="151"/>
    </location>
</feature>
<reference evidence="2 3" key="1">
    <citation type="journal article" date="2024" name="J Genomics">
        <title>Draft genome sequencing and assembly of Favolaschia claudopus CIRM-BRFM 2984 isolated from oak limbs.</title>
        <authorList>
            <person name="Navarro D."/>
            <person name="Drula E."/>
            <person name="Chaduli D."/>
            <person name="Cazenave R."/>
            <person name="Ahrendt S."/>
            <person name="Wang J."/>
            <person name="Lipzen A."/>
            <person name="Daum C."/>
            <person name="Barry K."/>
            <person name="Grigoriev I.V."/>
            <person name="Favel A."/>
            <person name="Rosso M.N."/>
            <person name="Martin F."/>
        </authorList>
    </citation>
    <scope>NUCLEOTIDE SEQUENCE [LARGE SCALE GENOMIC DNA]</scope>
    <source>
        <strain evidence="2 3">CIRM-BRFM 2984</strain>
    </source>
</reference>
<feature type="region of interest" description="Disordered" evidence="1">
    <location>
        <begin position="172"/>
        <end position="210"/>
    </location>
</feature>